<feature type="binding site" evidence="8">
    <location>
        <position position="270"/>
    </location>
    <ligand>
        <name>substrate</name>
    </ligand>
</feature>
<dbReference type="EMBL" id="MHJJ01000005">
    <property type="protein sequence ID" value="OGY66005.1"/>
    <property type="molecule type" value="Genomic_DNA"/>
</dbReference>
<dbReference type="InterPro" id="IPR018044">
    <property type="entry name" value="Peptidase_S11"/>
</dbReference>
<comment type="similarity">
    <text evidence="1 9">Belongs to the peptidase S11 family.</text>
</comment>
<evidence type="ECO:0000256" key="8">
    <source>
        <dbReference type="PIRSR" id="PIRSR618044-2"/>
    </source>
</evidence>
<evidence type="ECO:0000259" key="11">
    <source>
        <dbReference type="Pfam" id="PF00768"/>
    </source>
</evidence>
<name>A0A1G1ZN90_9BACT</name>
<dbReference type="GO" id="GO:0009252">
    <property type="term" value="P:peptidoglycan biosynthetic process"/>
    <property type="evidence" value="ECO:0007669"/>
    <property type="project" value="UniProtKB-KW"/>
</dbReference>
<dbReference type="GO" id="GO:0046677">
    <property type="term" value="P:response to antibiotic"/>
    <property type="evidence" value="ECO:0007669"/>
    <property type="project" value="InterPro"/>
</dbReference>
<evidence type="ECO:0000313" key="12">
    <source>
        <dbReference type="EMBL" id="OGY66005.1"/>
    </source>
</evidence>
<dbReference type="GO" id="GO:0008360">
    <property type="term" value="P:regulation of cell shape"/>
    <property type="evidence" value="ECO:0007669"/>
    <property type="project" value="UniProtKB-KW"/>
</dbReference>
<dbReference type="Proteomes" id="UP000177942">
    <property type="component" value="Unassembled WGS sequence"/>
</dbReference>
<dbReference type="Pfam" id="PF00768">
    <property type="entry name" value="Peptidase_S11"/>
    <property type="match status" value="1"/>
</dbReference>
<evidence type="ECO:0000256" key="9">
    <source>
        <dbReference type="RuleBase" id="RU004016"/>
    </source>
</evidence>
<feature type="active site" description="Proton acceptor" evidence="7">
    <location>
        <position position="114"/>
    </location>
</feature>
<protein>
    <recommendedName>
        <fullName evidence="11">Peptidase S11 D-alanyl-D-alanine carboxypeptidase A N-terminal domain-containing protein</fullName>
    </recommendedName>
</protein>
<keyword evidence="6" id="KW-0961">Cell wall biogenesis/degradation</keyword>
<feature type="transmembrane region" description="Helical" evidence="10">
    <location>
        <begin position="6"/>
        <end position="24"/>
    </location>
</feature>
<dbReference type="Gene3D" id="3.40.710.10">
    <property type="entry name" value="DD-peptidase/beta-lactamase superfamily"/>
    <property type="match status" value="1"/>
</dbReference>
<keyword evidence="4" id="KW-0133">Cell shape</keyword>
<comment type="caution">
    <text evidence="12">The sequence shown here is derived from an EMBL/GenBank/DDBJ whole genome shotgun (WGS) entry which is preliminary data.</text>
</comment>
<dbReference type="PANTHER" id="PTHR35333">
    <property type="entry name" value="BETA-LACTAMASE"/>
    <property type="match status" value="1"/>
</dbReference>
<dbReference type="PRINTS" id="PR00725">
    <property type="entry name" value="DADACBPTASE1"/>
</dbReference>
<dbReference type="GO" id="GO:0071555">
    <property type="term" value="P:cell wall organization"/>
    <property type="evidence" value="ECO:0007669"/>
    <property type="project" value="UniProtKB-KW"/>
</dbReference>
<feature type="active site" evidence="7">
    <location>
        <position position="166"/>
    </location>
</feature>
<evidence type="ECO:0000256" key="5">
    <source>
        <dbReference type="ARBA" id="ARBA00022984"/>
    </source>
</evidence>
<feature type="domain" description="Peptidase S11 D-alanyl-D-alanine carboxypeptidase A N-terminal" evidence="11">
    <location>
        <begin position="77"/>
        <end position="300"/>
    </location>
</feature>
<keyword evidence="3" id="KW-0378">Hydrolase</keyword>
<dbReference type="GO" id="GO:0009002">
    <property type="term" value="F:serine-type D-Ala-D-Ala carboxypeptidase activity"/>
    <property type="evidence" value="ECO:0007669"/>
    <property type="project" value="InterPro"/>
</dbReference>
<dbReference type="AlphaFoldDB" id="A0A1G1ZN90"/>
<evidence type="ECO:0000256" key="2">
    <source>
        <dbReference type="ARBA" id="ARBA00022729"/>
    </source>
</evidence>
<evidence type="ECO:0000256" key="7">
    <source>
        <dbReference type="PIRSR" id="PIRSR618044-1"/>
    </source>
</evidence>
<reference evidence="12 13" key="1">
    <citation type="journal article" date="2016" name="Nat. Commun.">
        <title>Thousands of microbial genomes shed light on interconnected biogeochemical processes in an aquifer system.</title>
        <authorList>
            <person name="Anantharaman K."/>
            <person name="Brown C.T."/>
            <person name="Hug L.A."/>
            <person name="Sharon I."/>
            <person name="Castelle C.J."/>
            <person name="Probst A.J."/>
            <person name="Thomas B.C."/>
            <person name="Singh A."/>
            <person name="Wilkins M.J."/>
            <person name="Karaoz U."/>
            <person name="Brodie E.L."/>
            <person name="Williams K.H."/>
            <person name="Hubbard S.S."/>
            <person name="Banfield J.F."/>
        </authorList>
    </citation>
    <scope>NUCLEOTIDE SEQUENCE [LARGE SCALE GENOMIC DNA]</scope>
</reference>
<dbReference type="SUPFAM" id="SSF56601">
    <property type="entry name" value="beta-lactamase/transpeptidase-like"/>
    <property type="match status" value="1"/>
</dbReference>
<proteinExistence type="inferred from homology"/>
<dbReference type="STRING" id="1798407.A3A16_01310"/>
<evidence type="ECO:0000256" key="10">
    <source>
        <dbReference type="SAM" id="Phobius"/>
    </source>
</evidence>
<dbReference type="PANTHER" id="PTHR35333:SF3">
    <property type="entry name" value="BETA-LACTAMASE-TYPE TRANSPEPTIDASE FOLD CONTAINING PROTEIN"/>
    <property type="match status" value="1"/>
</dbReference>
<dbReference type="InterPro" id="IPR012338">
    <property type="entry name" value="Beta-lactam/transpept-like"/>
</dbReference>
<dbReference type="GO" id="GO:0008800">
    <property type="term" value="F:beta-lactamase activity"/>
    <property type="evidence" value="ECO:0007669"/>
    <property type="project" value="InterPro"/>
</dbReference>
<keyword evidence="10" id="KW-0472">Membrane</keyword>
<dbReference type="InterPro" id="IPR001967">
    <property type="entry name" value="Peptidase_S11_N"/>
</dbReference>
<dbReference type="GO" id="GO:0030655">
    <property type="term" value="P:beta-lactam antibiotic catabolic process"/>
    <property type="evidence" value="ECO:0007669"/>
    <property type="project" value="InterPro"/>
</dbReference>
<sequence>MLRFNVQSVLFVIVVLIFVLWTRINHDDFIKTPLDSKVEVSSLRASVPLNIYKTNTASFDANRATAQSLSPTKKSDAPPPEIKASAALVKELNSGARLFEFNTYQRWPLASLTKLMAAIVALEQIGAEKRVTISESAIATEGVAVGFSAGDVFTVWDLIKATLVVSSNDAAAALAEFFGASNFFDAMQQKAAELNMSQTSFFDSSGLSFLNQSSVGDLEKLVEYIYAERPELLLVTREKETAITEINSQITKILRNINYFAGNNDFLGGKTGFTDEAHGNLISIFQYRNRPILIIILGADDRYEETAKLYKWALETYNL</sequence>
<organism evidence="12 13">
    <name type="scientific">Candidatus Harrisonbacteria bacterium RIFCSPLOWO2_01_FULL_44_18</name>
    <dbReference type="NCBI Taxonomy" id="1798407"/>
    <lineage>
        <taxon>Bacteria</taxon>
        <taxon>Candidatus Harrisoniibacteriota</taxon>
    </lineage>
</organism>
<evidence type="ECO:0000256" key="1">
    <source>
        <dbReference type="ARBA" id="ARBA00007164"/>
    </source>
</evidence>
<keyword evidence="10" id="KW-1133">Transmembrane helix</keyword>
<evidence type="ECO:0000256" key="3">
    <source>
        <dbReference type="ARBA" id="ARBA00022801"/>
    </source>
</evidence>
<dbReference type="InterPro" id="IPR000871">
    <property type="entry name" value="Beta-lactam_class-A"/>
</dbReference>
<evidence type="ECO:0000313" key="13">
    <source>
        <dbReference type="Proteomes" id="UP000177942"/>
    </source>
</evidence>
<gene>
    <name evidence="12" type="ORF">A3A16_01310</name>
</gene>
<keyword evidence="2" id="KW-0732">Signal</keyword>
<feature type="active site" description="Acyl-ester intermediate" evidence="7">
    <location>
        <position position="111"/>
    </location>
</feature>
<evidence type="ECO:0000256" key="6">
    <source>
        <dbReference type="ARBA" id="ARBA00023316"/>
    </source>
</evidence>
<dbReference type="GO" id="GO:0006508">
    <property type="term" value="P:proteolysis"/>
    <property type="evidence" value="ECO:0007669"/>
    <property type="project" value="InterPro"/>
</dbReference>
<keyword evidence="5" id="KW-0573">Peptidoglycan synthesis</keyword>
<accession>A0A1G1ZN90</accession>
<evidence type="ECO:0000256" key="4">
    <source>
        <dbReference type="ARBA" id="ARBA00022960"/>
    </source>
</evidence>
<keyword evidence="10" id="KW-0812">Transmembrane</keyword>